<organism evidence="3 4">
    <name type="scientific">Streptomyces roseoviridis</name>
    <dbReference type="NCBI Taxonomy" id="67361"/>
    <lineage>
        <taxon>Bacteria</taxon>
        <taxon>Bacillati</taxon>
        <taxon>Actinomycetota</taxon>
        <taxon>Actinomycetes</taxon>
        <taxon>Kitasatosporales</taxon>
        <taxon>Streptomycetaceae</taxon>
        <taxon>Streptomyces</taxon>
    </lineage>
</organism>
<feature type="chain" id="PRO_5046751325" description="Secreted protein" evidence="2">
    <location>
        <begin position="21"/>
        <end position="169"/>
    </location>
</feature>
<keyword evidence="2" id="KW-0732">Signal</keyword>
<dbReference type="RefSeq" id="WP_345484914.1">
    <property type="nucleotide sequence ID" value="NZ_BAAAWU010000001.1"/>
</dbReference>
<feature type="compositionally biased region" description="Gly residues" evidence="1">
    <location>
        <begin position="23"/>
        <end position="35"/>
    </location>
</feature>
<reference evidence="3 4" key="1">
    <citation type="submission" date="2024-09" db="EMBL/GenBank/DDBJ databases">
        <authorList>
            <person name="Sun Q."/>
            <person name="Mori K."/>
        </authorList>
    </citation>
    <scope>NUCLEOTIDE SEQUENCE [LARGE SCALE GENOMIC DNA]</scope>
    <source>
        <strain evidence="3 4">JCM 4414</strain>
    </source>
</reference>
<evidence type="ECO:0000256" key="2">
    <source>
        <dbReference type="SAM" id="SignalP"/>
    </source>
</evidence>
<protein>
    <recommendedName>
        <fullName evidence="5">Secreted protein</fullName>
    </recommendedName>
</protein>
<feature type="compositionally biased region" description="Low complexity" evidence="1">
    <location>
        <begin position="36"/>
        <end position="46"/>
    </location>
</feature>
<proteinExistence type="predicted"/>
<evidence type="ECO:0008006" key="5">
    <source>
        <dbReference type="Google" id="ProtNLM"/>
    </source>
</evidence>
<feature type="compositionally biased region" description="Gly residues" evidence="1">
    <location>
        <begin position="50"/>
        <end position="66"/>
    </location>
</feature>
<feature type="signal peptide" evidence="2">
    <location>
        <begin position="1"/>
        <end position="20"/>
    </location>
</feature>
<feature type="region of interest" description="Disordered" evidence="1">
    <location>
        <begin position="23"/>
        <end position="76"/>
    </location>
</feature>
<evidence type="ECO:0000313" key="3">
    <source>
        <dbReference type="EMBL" id="MFB9558008.1"/>
    </source>
</evidence>
<dbReference type="EMBL" id="JBHMCT010000019">
    <property type="protein sequence ID" value="MFB9558008.1"/>
    <property type="molecule type" value="Genomic_DNA"/>
</dbReference>
<accession>A0ABV5QYW7</accession>
<evidence type="ECO:0000313" key="4">
    <source>
        <dbReference type="Proteomes" id="UP001589716"/>
    </source>
</evidence>
<keyword evidence="4" id="KW-1185">Reference proteome</keyword>
<feature type="region of interest" description="Disordered" evidence="1">
    <location>
        <begin position="134"/>
        <end position="156"/>
    </location>
</feature>
<evidence type="ECO:0000256" key="1">
    <source>
        <dbReference type="SAM" id="MobiDB-lite"/>
    </source>
</evidence>
<dbReference type="Proteomes" id="UP001589716">
    <property type="component" value="Unassembled WGS sequence"/>
</dbReference>
<sequence length="169" mass="16684">MKLRHVRAVAVFGIALIALTGARGSGGGSCSGGGSNSSSSSGSGSDHGSDGNGSSSGGVTSGGVGGSSKDRAQRDVRIDDCALSADRKNLVAKVTITNSDSSAYLYDVTLQFKGAEGSSSAKPAVAEVKDLRVEGGASKQAEASTPYTGGGDGSEYTRCVVTDADRVIG</sequence>
<name>A0ABV5QYW7_9ACTN</name>
<gene>
    <name evidence="3" type="ORF">ACFFTP_27960</name>
</gene>
<comment type="caution">
    <text evidence="3">The sequence shown here is derived from an EMBL/GenBank/DDBJ whole genome shotgun (WGS) entry which is preliminary data.</text>
</comment>